<evidence type="ECO:0000313" key="1">
    <source>
        <dbReference type="EMBL" id="CAB0001990.1"/>
    </source>
</evidence>
<keyword evidence="2" id="KW-1185">Reference proteome</keyword>
<dbReference type="Proteomes" id="UP000479000">
    <property type="component" value="Unassembled WGS sequence"/>
</dbReference>
<gene>
    <name evidence="1" type="ORF">NTEN_LOCUS7777</name>
</gene>
<reference evidence="1 2" key="1">
    <citation type="submission" date="2020-02" db="EMBL/GenBank/DDBJ databases">
        <authorList>
            <person name="Ferguson B K."/>
        </authorList>
    </citation>
    <scope>NUCLEOTIDE SEQUENCE [LARGE SCALE GENOMIC DNA]</scope>
</reference>
<accession>A0A6H5GGD1</accession>
<name>A0A6H5GGD1_9HEMI</name>
<sequence length="75" mass="8643">NGYGNQCVLAKTFNPQDDEHFANKDYKADDESNSKYQVGQCQWFQAKRIRLLGPRTFGLVRSKQTKKSRDDTVLS</sequence>
<dbReference type="AlphaFoldDB" id="A0A6H5GGD1"/>
<feature type="non-terminal residue" evidence="1">
    <location>
        <position position="1"/>
    </location>
</feature>
<organism evidence="1 2">
    <name type="scientific">Nesidiocoris tenuis</name>
    <dbReference type="NCBI Taxonomy" id="355587"/>
    <lineage>
        <taxon>Eukaryota</taxon>
        <taxon>Metazoa</taxon>
        <taxon>Ecdysozoa</taxon>
        <taxon>Arthropoda</taxon>
        <taxon>Hexapoda</taxon>
        <taxon>Insecta</taxon>
        <taxon>Pterygota</taxon>
        <taxon>Neoptera</taxon>
        <taxon>Paraneoptera</taxon>
        <taxon>Hemiptera</taxon>
        <taxon>Heteroptera</taxon>
        <taxon>Panheteroptera</taxon>
        <taxon>Cimicomorpha</taxon>
        <taxon>Miridae</taxon>
        <taxon>Dicyphina</taxon>
        <taxon>Nesidiocoris</taxon>
    </lineage>
</organism>
<protein>
    <submittedName>
        <fullName evidence="1">Uncharacterized protein</fullName>
    </submittedName>
</protein>
<evidence type="ECO:0000313" key="2">
    <source>
        <dbReference type="Proteomes" id="UP000479000"/>
    </source>
</evidence>
<proteinExistence type="predicted"/>
<dbReference type="EMBL" id="CADCXU010011856">
    <property type="protein sequence ID" value="CAB0001990.1"/>
    <property type="molecule type" value="Genomic_DNA"/>
</dbReference>